<dbReference type="EMBL" id="JACRSW010000001">
    <property type="protein sequence ID" value="MBC8556351.1"/>
    <property type="molecule type" value="Genomic_DNA"/>
</dbReference>
<feature type="transmembrane region" description="Helical" evidence="2">
    <location>
        <begin position="157"/>
        <end position="175"/>
    </location>
</feature>
<organism evidence="4 5">
    <name type="scientific">Jutongia hominis</name>
    <dbReference type="NCBI Taxonomy" id="2763664"/>
    <lineage>
        <taxon>Bacteria</taxon>
        <taxon>Bacillati</taxon>
        <taxon>Bacillota</taxon>
        <taxon>Clostridia</taxon>
        <taxon>Lachnospirales</taxon>
        <taxon>Lachnospiraceae</taxon>
        <taxon>Jutongia</taxon>
    </lineage>
</organism>
<reference evidence="4 5" key="1">
    <citation type="submission" date="2020-08" db="EMBL/GenBank/DDBJ databases">
        <title>Genome public.</title>
        <authorList>
            <person name="Liu C."/>
            <person name="Sun Q."/>
        </authorList>
    </citation>
    <scope>NUCLEOTIDE SEQUENCE [LARGE SCALE GENOMIC DNA]</scope>
    <source>
        <strain evidence="4 5">BX3</strain>
    </source>
</reference>
<evidence type="ECO:0000256" key="1">
    <source>
        <dbReference type="ARBA" id="ARBA00022801"/>
    </source>
</evidence>
<evidence type="ECO:0000313" key="4">
    <source>
        <dbReference type="EMBL" id="MBC8556351.1"/>
    </source>
</evidence>
<dbReference type="Pfam" id="PF07228">
    <property type="entry name" value="SpoIIE"/>
    <property type="match status" value="1"/>
</dbReference>
<dbReference type="InterPro" id="IPR045768">
    <property type="entry name" value="SpoIIE_N"/>
</dbReference>
<feature type="transmembrane region" description="Helical" evidence="2">
    <location>
        <begin position="64"/>
        <end position="81"/>
    </location>
</feature>
<dbReference type="Pfam" id="PF19732">
    <property type="entry name" value="SpoIIE_N"/>
    <property type="match status" value="1"/>
</dbReference>
<keyword evidence="2" id="KW-1133">Transmembrane helix</keyword>
<evidence type="ECO:0000256" key="2">
    <source>
        <dbReference type="SAM" id="Phobius"/>
    </source>
</evidence>
<dbReference type="InterPro" id="IPR052016">
    <property type="entry name" value="Bact_Sigma-Reg"/>
</dbReference>
<comment type="caution">
    <text evidence="4">The sequence shown here is derived from an EMBL/GenBank/DDBJ whole genome shotgun (WGS) entry which is preliminary data.</text>
</comment>
<name>A0ABR7MRC1_9FIRM</name>
<feature type="transmembrane region" description="Helical" evidence="2">
    <location>
        <begin position="242"/>
        <end position="260"/>
    </location>
</feature>
<dbReference type="InterPro" id="IPR036457">
    <property type="entry name" value="PPM-type-like_dom_sf"/>
</dbReference>
<keyword evidence="2" id="KW-0472">Membrane</keyword>
<evidence type="ECO:0000313" key="5">
    <source>
        <dbReference type="Proteomes" id="UP000637513"/>
    </source>
</evidence>
<dbReference type="SMART" id="SM00332">
    <property type="entry name" value="PP2Cc"/>
    <property type="match status" value="1"/>
</dbReference>
<sequence length="779" mass="87092">MKEIQKRMLLQICIGFFIGRVDLFGINPAGVAYFAAGYAEGGAKIPVAAGILLGMYTVFAPEKIMGYAMAIAALLLAVDLLQRRNIHMKKWYYAAIITFASGLMKAFWLYLMPHDTQEILLAFLETGLVFVMTRVFQEGVHVLLKERMIAQLSEEKVMGLAFLGAFFLLGIPDIVVAGFSIILAITAFVTLLCSYCFGIGAGAVAGAIGGCVLIANGQERYMIGILVLLGICIGMLREQGKWLTGVSFMAIAAVLFYVFEMNFSAITYEREIAASGVFFMAFPEKLLWHFALWSKQSVNGVENDCVQKMMQHKLQDFAKYFIQLGDMLCVENEEKEEKIPGETTKLLEAMSKQVCARCENATTCHSFVSLFRPEMRDILEDAKKRGRLSLEIMPQEFVKGCIHKERFLTQANQSIHLTNMAAGYQKRMQQSRQLIARQMIEVGQIVNDLSRDLPVVQKLPDEMVGQLERALRKKRVLVEKVAFYEKCDGRLEIHMKGKTGHGRFVTTREVSDILSGMLECAIVPREECRKVFSKKAEEFVFEEGAQLTAVTGISRLSKDGEERCGDTFSNYYLPDGELLVALSDGMGSGDRANAESERLIEMLEQMTEIGFSEVTALRLINSYYVTKQEHINFATADIALLNLYQKTCQFVKCGASITYLYRDGKLYEIQGEALPIGVMAEIEPYTGKSGINAGDYVIMMTDGIADSFDMAIDELENLIMDALEQKAGPKDLSDSILQAATERMNGECTDDMSVLVVKLYDNLEAKCKIPWMRRTKMVS</sequence>
<protein>
    <submittedName>
        <fullName evidence="4">SpoIIE family protein phosphatase</fullName>
    </submittedName>
</protein>
<gene>
    <name evidence="4" type="ORF">H8700_01250</name>
</gene>
<dbReference type="PROSITE" id="PS51746">
    <property type="entry name" value="PPM_2"/>
    <property type="match status" value="1"/>
</dbReference>
<feature type="transmembrane region" description="Helical" evidence="2">
    <location>
        <begin position="221"/>
        <end position="236"/>
    </location>
</feature>
<feature type="transmembrane region" description="Helical" evidence="2">
    <location>
        <begin position="181"/>
        <end position="214"/>
    </location>
</feature>
<dbReference type="Proteomes" id="UP000637513">
    <property type="component" value="Unassembled WGS sequence"/>
</dbReference>
<feature type="transmembrane region" description="Helical" evidence="2">
    <location>
        <begin position="93"/>
        <end position="113"/>
    </location>
</feature>
<dbReference type="PANTHER" id="PTHR43156">
    <property type="entry name" value="STAGE II SPORULATION PROTEIN E-RELATED"/>
    <property type="match status" value="1"/>
</dbReference>
<dbReference type="InterPro" id="IPR001932">
    <property type="entry name" value="PPM-type_phosphatase-like_dom"/>
</dbReference>
<accession>A0ABR7MRC1</accession>
<evidence type="ECO:0000259" key="3">
    <source>
        <dbReference type="PROSITE" id="PS51746"/>
    </source>
</evidence>
<dbReference type="SMART" id="SM00331">
    <property type="entry name" value="PP2C_SIG"/>
    <property type="match status" value="1"/>
</dbReference>
<feature type="transmembrane region" description="Helical" evidence="2">
    <location>
        <begin position="12"/>
        <end position="36"/>
    </location>
</feature>
<dbReference type="SUPFAM" id="SSF81606">
    <property type="entry name" value="PP2C-like"/>
    <property type="match status" value="1"/>
</dbReference>
<dbReference type="PANTHER" id="PTHR43156:SF2">
    <property type="entry name" value="STAGE II SPORULATION PROTEIN E"/>
    <property type="match status" value="1"/>
</dbReference>
<feature type="domain" description="PPM-type phosphatase" evidence="3">
    <location>
        <begin position="550"/>
        <end position="759"/>
    </location>
</feature>
<dbReference type="Gene3D" id="3.60.40.10">
    <property type="entry name" value="PPM-type phosphatase domain"/>
    <property type="match status" value="1"/>
</dbReference>
<keyword evidence="2" id="KW-0812">Transmembrane</keyword>
<keyword evidence="1" id="KW-0378">Hydrolase</keyword>
<proteinExistence type="predicted"/>
<keyword evidence="5" id="KW-1185">Reference proteome</keyword>